<feature type="non-terminal residue" evidence="5">
    <location>
        <position position="133"/>
    </location>
</feature>
<evidence type="ECO:0000313" key="6">
    <source>
        <dbReference type="Proteomes" id="UP000738359"/>
    </source>
</evidence>
<evidence type="ECO:0000259" key="4">
    <source>
        <dbReference type="Pfam" id="PF20147"/>
    </source>
</evidence>
<dbReference type="GO" id="GO:0005576">
    <property type="term" value="C:extracellular region"/>
    <property type="evidence" value="ECO:0007669"/>
    <property type="project" value="UniProtKB-SubCell"/>
</dbReference>
<evidence type="ECO:0000256" key="2">
    <source>
        <dbReference type="ARBA" id="ARBA00004613"/>
    </source>
</evidence>
<comment type="caution">
    <text evidence="5">The sequence shown here is derived from an EMBL/GenBank/DDBJ whole genome shotgun (WGS) entry which is preliminary data.</text>
</comment>
<dbReference type="EMBL" id="JAAAHY010002338">
    <property type="protein sequence ID" value="KAF9944722.1"/>
    <property type="molecule type" value="Genomic_DNA"/>
</dbReference>
<evidence type="ECO:0000313" key="5">
    <source>
        <dbReference type="EMBL" id="KAF9944722.1"/>
    </source>
</evidence>
<name>A0A9P6IQW6_MORAP</name>
<keyword evidence="3" id="KW-0964">Secreted</keyword>
<dbReference type="Pfam" id="PF20147">
    <property type="entry name" value="Crinkler"/>
    <property type="match status" value="1"/>
</dbReference>
<dbReference type="InterPro" id="IPR045379">
    <property type="entry name" value="Crinkler_N"/>
</dbReference>
<reference evidence="5" key="1">
    <citation type="journal article" date="2020" name="Fungal Divers.">
        <title>Resolving the Mortierellaceae phylogeny through synthesis of multi-gene phylogenetics and phylogenomics.</title>
        <authorList>
            <person name="Vandepol N."/>
            <person name="Liber J."/>
            <person name="Desiro A."/>
            <person name="Na H."/>
            <person name="Kennedy M."/>
            <person name="Barry K."/>
            <person name="Grigoriev I.V."/>
            <person name="Miller A.N."/>
            <person name="O'Donnell K."/>
            <person name="Stajich J.E."/>
            <person name="Bonito G."/>
        </authorList>
    </citation>
    <scope>NUCLEOTIDE SEQUENCE</scope>
    <source>
        <strain evidence="5">CK1249</strain>
    </source>
</reference>
<sequence length="133" mass="14794">MTNKTTLFCLVEGETLSRAFSVKFLPDGNVDDLKELIKLRKAPRFDDLAADELNLWKVSIPIVADKHKMITLDTTDIKDELDPRDDISAVFGGEPPKKSDIILVQRPSPPPSGLDPEIAALRKQLSDVFDSSF</sequence>
<accession>A0A9P6IQW6</accession>
<dbReference type="AlphaFoldDB" id="A0A9P6IQW6"/>
<gene>
    <name evidence="5" type="ORF">BGZ70_004397</name>
</gene>
<organism evidence="5 6">
    <name type="scientific">Mortierella alpina</name>
    <name type="common">Oleaginous fungus</name>
    <name type="synonym">Mortierella renispora</name>
    <dbReference type="NCBI Taxonomy" id="64518"/>
    <lineage>
        <taxon>Eukaryota</taxon>
        <taxon>Fungi</taxon>
        <taxon>Fungi incertae sedis</taxon>
        <taxon>Mucoromycota</taxon>
        <taxon>Mortierellomycotina</taxon>
        <taxon>Mortierellomycetes</taxon>
        <taxon>Mortierellales</taxon>
        <taxon>Mortierellaceae</taxon>
        <taxon>Mortierella</taxon>
    </lineage>
</organism>
<keyword evidence="6" id="KW-1185">Reference proteome</keyword>
<dbReference type="OrthoDB" id="2673191at2759"/>
<comment type="subcellular location">
    <subcellularLocation>
        <location evidence="1">Host cell</location>
    </subcellularLocation>
    <subcellularLocation>
        <location evidence="2">Secreted</location>
    </subcellularLocation>
</comment>
<evidence type="ECO:0000256" key="1">
    <source>
        <dbReference type="ARBA" id="ARBA00004340"/>
    </source>
</evidence>
<dbReference type="Proteomes" id="UP000738359">
    <property type="component" value="Unassembled WGS sequence"/>
</dbReference>
<feature type="domain" description="Crinkler effector protein N-terminal" evidence="4">
    <location>
        <begin position="6"/>
        <end position="104"/>
    </location>
</feature>
<evidence type="ECO:0000256" key="3">
    <source>
        <dbReference type="ARBA" id="ARBA00022525"/>
    </source>
</evidence>
<proteinExistence type="predicted"/>
<dbReference type="GO" id="GO:0043657">
    <property type="term" value="C:host cell"/>
    <property type="evidence" value="ECO:0007669"/>
    <property type="project" value="UniProtKB-SubCell"/>
</dbReference>
<protein>
    <recommendedName>
        <fullName evidence="4">Crinkler effector protein N-terminal domain-containing protein</fullName>
    </recommendedName>
</protein>